<dbReference type="EMBL" id="QKKF02031305">
    <property type="protein sequence ID" value="RZF34509.1"/>
    <property type="molecule type" value="Genomic_DNA"/>
</dbReference>
<proteinExistence type="inferred from homology"/>
<evidence type="ECO:0000256" key="7">
    <source>
        <dbReference type="RuleBase" id="RU363107"/>
    </source>
</evidence>
<sequence>MADVEIDVSGSIDTPIESQEKRLANLLPIPGHIKEWMVQRRQNIRAWTVFFNTNYYKAPLNFQLLAKRFPRNLEYFLSNYIIILTILTIYCLLTSFLLMFAVCVSLGACYILSLKSAEHPIKLFGRELTKQQQYTLVGIVSMPIYYWAGVGAAVFWVFGASFFAVTLHATFFNISALQLSQDDHFDLILQEV</sequence>
<evidence type="ECO:0000256" key="3">
    <source>
        <dbReference type="ARBA" id="ARBA00006483"/>
    </source>
</evidence>
<dbReference type="PANTHER" id="PTHR19317:SF0">
    <property type="entry name" value="PRENYLATED RAB ACCEPTOR PROTEIN 1"/>
    <property type="match status" value="1"/>
</dbReference>
<feature type="transmembrane region" description="Helical" evidence="7">
    <location>
        <begin position="134"/>
        <end position="158"/>
    </location>
</feature>
<evidence type="ECO:0000313" key="8">
    <source>
        <dbReference type="EMBL" id="RZF34509.1"/>
    </source>
</evidence>
<evidence type="ECO:0000256" key="5">
    <source>
        <dbReference type="ARBA" id="ARBA00022989"/>
    </source>
</evidence>
<dbReference type="InterPro" id="IPR004895">
    <property type="entry name" value="Prenylated_rab_accept_PRA1"/>
</dbReference>
<keyword evidence="6 7" id="KW-0472">Membrane</keyword>
<comment type="caution">
    <text evidence="8">The sequence shown here is derived from an EMBL/GenBank/DDBJ whole genome shotgun (WGS) entry which is preliminary data.</text>
</comment>
<dbReference type="OrthoDB" id="63113at2759"/>
<dbReference type="Pfam" id="PF03208">
    <property type="entry name" value="PRA1"/>
    <property type="match status" value="1"/>
</dbReference>
<evidence type="ECO:0000256" key="4">
    <source>
        <dbReference type="ARBA" id="ARBA00022692"/>
    </source>
</evidence>
<gene>
    <name evidence="8" type="ORF">LSTR_LSTR011751</name>
</gene>
<protein>
    <recommendedName>
        <fullName evidence="7">PRA1 family protein</fullName>
    </recommendedName>
</protein>
<feature type="transmembrane region" description="Helical" evidence="7">
    <location>
        <begin position="80"/>
        <end position="113"/>
    </location>
</feature>
<dbReference type="STRING" id="195883.A0A482WLV3"/>
<evidence type="ECO:0000256" key="2">
    <source>
        <dbReference type="ARBA" id="ARBA00004234"/>
    </source>
</evidence>
<organism evidence="8 9">
    <name type="scientific">Laodelphax striatellus</name>
    <name type="common">Small brown planthopper</name>
    <name type="synonym">Delphax striatella</name>
    <dbReference type="NCBI Taxonomy" id="195883"/>
    <lineage>
        <taxon>Eukaryota</taxon>
        <taxon>Metazoa</taxon>
        <taxon>Ecdysozoa</taxon>
        <taxon>Arthropoda</taxon>
        <taxon>Hexapoda</taxon>
        <taxon>Insecta</taxon>
        <taxon>Pterygota</taxon>
        <taxon>Neoptera</taxon>
        <taxon>Paraneoptera</taxon>
        <taxon>Hemiptera</taxon>
        <taxon>Auchenorrhyncha</taxon>
        <taxon>Fulgoroidea</taxon>
        <taxon>Delphacidae</taxon>
        <taxon>Criomorphinae</taxon>
        <taxon>Laodelphax</taxon>
    </lineage>
</organism>
<keyword evidence="5 7" id="KW-1133">Transmembrane helix</keyword>
<dbReference type="AlphaFoldDB" id="A0A482WLV3"/>
<dbReference type="Proteomes" id="UP000291343">
    <property type="component" value="Unassembled WGS sequence"/>
</dbReference>
<evidence type="ECO:0000256" key="6">
    <source>
        <dbReference type="ARBA" id="ARBA00023136"/>
    </source>
</evidence>
<evidence type="ECO:0000256" key="1">
    <source>
        <dbReference type="ARBA" id="ARBA00004141"/>
    </source>
</evidence>
<keyword evidence="9" id="KW-1185">Reference proteome</keyword>
<reference evidence="8 9" key="1">
    <citation type="journal article" date="2017" name="Gigascience">
        <title>Genome sequence of the small brown planthopper, Laodelphax striatellus.</title>
        <authorList>
            <person name="Zhu J."/>
            <person name="Jiang F."/>
            <person name="Wang X."/>
            <person name="Yang P."/>
            <person name="Bao Y."/>
            <person name="Zhao W."/>
            <person name="Wang W."/>
            <person name="Lu H."/>
            <person name="Wang Q."/>
            <person name="Cui N."/>
            <person name="Li J."/>
            <person name="Chen X."/>
            <person name="Luo L."/>
            <person name="Yu J."/>
            <person name="Kang L."/>
            <person name="Cui F."/>
        </authorList>
    </citation>
    <scope>NUCLEOTIDE SEQUENCE [LARGE SCALE GENOMIC DNA]</scope>
    <source>
        <strain evidence="8">Lst14</strain>
    </source>
</reference>
<dbReference type="PANTHER" id="PTHR19317">
    <property type="entry name" value="PRENYLATED RAB ACCEPTOR 1-RELATED"/>
    <property type="match status" value="1"/>
</dbReference>
<comment type="similarity">
    <text evidence="3 7">Belongs to the PRA1 family.</text>
</comment>
<dbReference type="InParanoid" id="A0A482WLV3"/>
<dbReference type="GO" id="GO:0008021">
    <property type="term" value="C:synaptic vesicle"/>
    <property type="evidence" value="ECO:0007669"/>
    <property type="project" value="UniProtKB-SubCell"/>
</dbReference>
<dbReference type="GO" id="GO:0016020">
    <property type="term" value="C:membrane"/>
    <property type="evidence" value="ECO:0007669"/>
    <property type="project" value="UniProtKB-SubCell"/>
</dbReference>
<dbReference type="GO" id="GO:0005794">
    <property type="term" value="C:Golgi apparatus"/>
    <property type="evidence" value="ECO:0007669"/>
    <property type="project" value="TreeGrafter"/>
</dbReference>
<dbReference type="FunCoup" id="A0A482WLV3">
    <property type="interactions" value="497"/>
</dbReference>
<accession>A0A482WLV3</accession>
<keyword evidence="4 7" id="KW-0812">Transmembrane</keyword>
<comment type="subcellular location">
    <subcellularLocation>
        <location evidence="2">Cytoplasmic vesicle</location>
        <location evidence="2">Secretory vesicle</location>
        <location evidence="2">Synaptic vesicle</location>
    </subcellularLocation>
    <subcellularLocation>
        <location evidence="1 7">Membrane</location>
        <topology evidence="1 7">Multi-pass membrane protein</topology>
    </subcellularLocation>
</comment>
<evidence type="ECO:0000313" key="9">
    <source>
        <dbReference type="Proteomes" id="UP000291343"/>
    </source>
</evidence>
<name>A0A482WLV3_LAOST</name>